<dbReference type="EMBL" id="CP069483">
    <property type="protein sequence ID" value="QRO79395.1"/>
    <property type="molecule type" value="Genomic_DNA"/>
</dbReference>
<reference evidence="7 8" key="1">
    <citation type="submission" date="2021-02" db="EMBL/GenBank/DDBJ databases">
        <title>FDA dAtabase for Regulatory Grade micrObial Sequences (FDA-ARGOS): Supporting development and validation of Infectious Disease Dx tests.</title>
        <authorList>
            <person name="Minogue T."/>
            <person name="Wolcott M."/>
            <person name="Wasieloski L."/>
            <person name="Aguilar W."/>
            <person name="Moore D."/>
            <person name="Jaissle J."/>
            <person name="Tallon L."/>
            <person name="Sadzewicz L."/>
            <person name="Zhao X."/>
            <person name="Boylan J."/>
            <person name="Ott S."/>
            <person name="Bowen H."/>
            <person name="Vavikolanu K."/>
            <person name="Mehta A."/>
            <person name="Aluvathingal J."/>
            <person name="Nadendla S."/>
            <person name="Yan Y."/>
            <person name="Sichtig H."/>
        </authorList>
    </citation>
    <scope>NUCLEOTIDE SEQUENCE [LARGE SCALE GENOMIC DNA]</scope>
    <source>
        <strain evidence="7 8">FDAARGOS_1272</strain>
    </source>
</reference>
<evidence type="ECO:0000256" key="3">
    <source>
        <dbReference type="ARBA" id="ARBA00023136"/>
    </source>
</evidence>
<evidence type="ECO:0000256" key="4">
    <source>
        <dbReference type="ARBA" id="ARBA00023139"/>
    </source>
</evidence>
<accession>A0A892I8I5</accession>
<dbReference type="PIRSF" id="PIRSF002854">
    <property type="entry name" value="MetQ"/>
    <property type="match status" value="1"/>
</dbReference>
<keyword evidence="3" id="KW-0472">Membrane</keyword>
<protein>
    <recommendedName>
        <fullName evidence="6">Lipoprotein</fullName>
    </recommendedName>
</protein>
<dbReference type="GO" id="GO:0016020">
    <property type="term" value="C:membrane"/>
    <property type="evidence" value="ECO:0007669"/>
    <property type="project" value="UniProtKB-SubCell"/>
</dbReference>
<evidence type="ECO:0000256" key="6">
    <source>
        <dbReference type="PIRNR" id="PIRNR002854"/>
    </source>
</evidence>
<comment type="subcellular location">
    <subcellularLocation>
        <location evidence="1">Membrane</location>
        <topology evidence="1">Lipid-anchor</topology>
    </subcellularLocation>
</comment>
<keyword evidence="2" id="KW-0732">Signal</keyword>
<dbReference type="SUPFAM" id="SSF53850">
    <property type="entry name" value="Periplasmic binding protein-like II"/>
    <property type="match status" value="1"/>
</dbReference>
<evidence type="ECO:0000256" key="2">
    <source>
        <dbReference type="ARBA" id="ARBA00022729"/>
    </source>
</evidence>
<dbReference type="Gene3D" id="3.40.190.10">
    <property type="entry name" value="Periplasmic binding protein-like II"/>
    <property type="match status" value="2"/>
</dbReference>
<comment type="similarity">
    <text evidence="6">Belongs to the nlpA lipoprotein family.</text>
</comment>
<dbReference type="GeneID" id="93129258"/>
<keyword evidence="5 6" id="KW-0449">Lipoprotein</keyword>
<dbReference type="PANTHER" id="PTHR30429">
    <property type="entry name" value="D-METHIONINE-BINDING LIPOPROTEIN METQ"/>
    <property type="match status" value="1"/>
</dbReference>
<dbReference type="RefSeq" id="WP_035974610.1">
    <property type="nucleotide sequence ID" value="NZ_CABVPR010000011.1"/>
</dbReference>
<proteinExistence type="inferred from homology"/>
<sequence length="287" mass="31071">MPHAVLTSRFSSRVSSRRVAAFVRVLAVALAALLVEFALPGSAHADTAPLKVGISTSPQIEALKIAAKEAKAQGLDVRIVEFTDWNTPNAALANKDIDVNYFQHIPFLENAKKQGGYDFVAIAPGTIMKIGLYSKKVKSFSELKDGAKVAIANDPVNGGRGLLLLQRAGLITLKPGVDYRATTRDIVANPKHLKIIPLEASQLARSLDDVDLAQGYPSFIKLAGTADPNSALLFDGTENKNFAIQWVVRPDSVNDPRIRKFIAIYQHSPAVRKALDNAFGSLYAIAW</sequence>
<evidence type="ECO:0000313" key="8">
    <source>
        <dbReference type="Proteomes" id="UP000625568"/>
    </source>
</evidence>
<keyword evidence="4" id="KW-0564">Palmitate</keyword>
<dbReference type="PANTHER" id="PTHR30429:SF1">
    <property type="entry name" value="D-METHIONINE-BINDING LIPOPROTEIN METQ-RELATED"/>
    <property type="match status" value="1"/>
</dbReference>
<gene>
    <name evidence="7" type="ORF">I6K02_22885</name>
</gene>
<name>A0A892I8I5_9BURK</name>
<keyword evidence="8" id="KW-1185">Reference proteome</keyword>
<dbReference type="AlphaFoldDB" id="A0A892I8I5"/>
<dbReference type="Proteomes" id="UP000625568">
    <property type="component" value="Chromosome 2"/>
</dbReference>
<evidence type="ECO:0000256" key="1">
    <source>
        <dbReference type="ARBA" id="ARBA00004635"/>
    </source>
</evidence>
<dbReference type="InterPro" id="IPR004872">
    <property type="entry name" value="Lipoprotein_NlpA"/>
</dbReference>
<organism evidence="7 8">
    <name type="scientific">Burkholderia dolosa</name>
    <dbReference type="NCBI Taxonomy" id="152500"/>
    <lineage>
        <taxon>Bacteria</taxon>
        <taxon>Pseudomonadati</taxon>
        <taxon>Pseudomonadota</taxon>
        <taxon>Betaproteobacteria</taxon>
        <taxon>Burkholderiales</taxon>
        <taxon>Burkholderiaceae</taxon>
        <taxon>Burkholderia</taxon>
        <taxon>Burkholderia cepacia complex</taxon>
    </lineage>
</organism>
<dbReference type="Pfam" id="PF03180">
    <property type="entry name" value="Lipoprotein_9"/>
    <property type="match status" value="1"/>
</dbReference>
<evidence type="ECO:0000256" key="5">
    <source>
        <dbReference type="ARBA" id="ARBA00023288"/>
    </source>
</evidence>
<evidence type="ECO:0000313" key="7">
    <source>
        <dbReference type="EMBL" id="QRO79395.1"/>
    </source>
</evidence>